<dbReference type="EMBL" id="MU858228">
    <property type="protein sequence ID" value="KAK4208803.1"/>
    <property type="molecule type" value="Genomic_DNA"/>
</dbReference>
<reference evidence="8" key="1">
    <citation type="journal article" date="2023" name="Mol. Phylogenet. Evol.">
        <title>Genome-scale phylogeny and comparative genomics of the fungal order Sordariales.</title>
        <authorList>
            <person name="Hensen N."/>
            <person name="Bonometti L."/>
            <person name="Westerberg I."/>
            <person name="Brannstrom I.O."/>
            <person name="Guillou S."/>
            <person name="Cros-Aarteil S."/>
            <person name="Calhoun S."/>
            <person name="Haridas S."/>
            <person name="Kuo A."/>
            <person name="Mondo S."/>
            <person name="Pangilinan J."/>
            <person name="Riley R."/>
            <person name="LaButti K."/>
            <person name="Andreopoulos B."/>
            <person name="Lipzen A."/>
            <person name="Chen C."/>
            <person name="Yan M."/>
            <person name="Daum C."/>
            <person name="Ng V."/>
            <person name="Clum A."/>
            <person name="Steindorff A."/>
            <person name="Ohm R.A."/>
            <person name="Martin F."/>
            <person name="Silar P."/>
            <person name="Natvig D.O."/>
            <person name="Lalanne C."/>
            <person name="Gautier V."/>
            <person name="Ament-Velasquez S.L."/>
            <person name="Kruys A."/>
            <person name="Hutchinson M.I."/>
            <person name="Powell A.J."/>
            <person name="Barry K."/>
            <person name="Miller A.N."/>
            <person name="Grigoriev I.V."/>
            <person name="Debuchy R."/>
            <person name="Gladieux P."/>
            <person name="Hiltunen Thoren M."/>
            <person name="Johannesson H."/>
        </authorList>
    </citation>
    <scope>NUCLEOTIDE SEQUENCE</scope>
    <source>
        <strain evidence="8">PSN293</strain>
    </source>
</reference>
<organism evidence="8 9">
    <name type="scientific">Rhypophila decipiens</name>
    <dbReference type="NCBI Taxonomy" id="261697"/>
    <lineage>
        <taxon>Eukaryota</taxon>
        <taxon>Fungi</taxon>
        <taxon>Dikarya</taxon>
        <taxon>Ascomycota</taxon>
        <taxon>Pezizomycotina</taxon>
        <taxon>Sordariomycetes</taxon>
        <taxon>Sordariomycetidae</taxon>
        <taxon>Sordariales</taxon>
        <taxon>Naviculisporaceae</taxon>
        <taxon>Rhypophila</taxon>
    </lineage>
</organism>
<dbReference type="AlphaFoldDB" id="A0AAN6XXM1"/>
<keyword evidence="2" id="KW-0809">Transit peptide</keyword>
<evidence type="ECO:0000256" key="4">
    <source>
        <dbReference type="ARBA" id="ARBA00023128"/>
    </source>
</evidence>
<dbReference type="Proteomes" id="UP001301769">
    <property type="component" value="Unassembled WGS sequence"/>
</dbReference>
<dbReference type="PANTHER" id="PTHR28595:SF1">
    <property type="entry name" value="LARGE RIBOSOMAL SUBUNIT PROTEIN ML54"/>
    <property type="match status" value="1"/>
</dbReference>
<sequence length="337" mass="37393">MPTPESEAFLARKPKVPPTFDGVDYDDTTRLKQAQDAIIREQWVKVMMGRLVREELSKCYRREGVNHLEKCGHLRERYLQLLKENRVKGYLFEQQNYFTENYPKPQHLEIMICRTCLRRATGLSSTLARTRPIAPSTSKAARQTALFTTTIRTRNAAAAESSSSSSQSAAEIVAAIQQGAPASAAAAGQDQAATHPVSSCPAGTVLTGLNYFKGKTDPVALPDEEYPEWLWKCLEVKKTEGESGDAEAGDEFSKSKKQRRLAAKRQRQLELKARESGNLDALIPKIPLQKQSINLPGTAGGDVVDAVQAAEAREALRKAMRKERRAAIKESNYLKSM</sequence>
<dbReference type="PANTHER" id="PTHR28595">
    <property type="entry name" value="39S RIBOSOMAL PROTEIN L54, MITOCHONDRIAL"/>
    <property type="match status" value="1"/>
</dbReference>
<keyword evidence="3 8" id="KW-0689">Ribosomal protein</keyword>
<name>A0AAN6XXM1_9PEZI</name>
<comment type="subcellular location">
    <subcellularLocation>
        <location evidence="1">Mitochondrion</location>
    </subcellularLocation>
</comment>
<keyword evidence="5" id="KW-0687">Ribonucleoprotein</keyword>
<gene>
    <name evidence="8" type="ORF">QBC37DRAFT_475843</name>
</gene>
<keyword evidence="9" id="KW-1185">Reference proteome</keyword>
<keyword evidence="4" id="KW-0496">Mitochondrion</keyword>
<comment type="similarity">
    <text evidence="6">Belongs to the mitochondrion-specific ribosomal protein mL54 family.</text>
</comment>
<evidence type="ECO:0000256" key="6">
    <source>
        <dbReference type="ARBA" id="ARBA00033752"/>
    </source>
</evidence>
<evidence type="ECO:0000313" key="8">
    <source>
        <dbReference type="EMBL" id="KAK4208803.1"/>
    </source>
</evidence>
<dbReference type="GO" id="GO:0005762">
    <property type="term" value="C:mitochondrial large ribosomal subunit"/>
    <property type="evidence" value="ECO:0007669"/>
    <property type="project" value="TreeGrafter"/>
</dbReference>
<comment type="caution">
    <text evidence="8">The sequence shown here is derived from an EMBL/GenBank/DDBJ whole genome shotgun (WGS) entry which is preliminary data.</text>
</comment>
<dbReference type="GO" id="GO:0003735">
    <property type="term" value="F:structural constituent of ribosome"/>
    <property type="evidence" value="ECO:0007669"/>
    <property type="project" value="TreeGrafter"/>
</dbReference>
<evidence type="ECO:0000256" key="3">
    <source>
        <dbReference type="ARBA" id="ARBA00022980"/>
    </source>
</evidence>
<evidence type="ECO:0000313" key="9">
    <source>
        <dbReference type="Proteomes" id="UP001301769"/>
    </source>
</evidence>
<evidence type="ECO:0000256" key="2">
    <source>
        <dbReference type="ARBA" id="ARBA00022946"/>
    </source>
</evidence>
<dbReference type="InterPro" id="IPR013870">
    <property type="entry name" value="Ribosomal_mL54"/>
</dbReference>
<dbReference type="Pfam" id="PF08561">
    <property type="entry name" value="Ribosomal_L37"/>
    <property type="match status" value="1"/>
</dbReference>
<protein>
    <recommendedName>
        <fullName evidence="7">Large ribosomal subunit protein mL54</fullName>
    </recommendedName>
</protein>
<evidence type="ECO:0000256" key="7">
    <source>
        <dbReference type="ARBA" id="ARBA00035179"/>
    </source>
</evidence>
<accession>A0AAN6XXM1</accession>
<evidence type="ECO:0000256" key="5">
    <source>
        <dbReference type="ARBA" id="ARBA00023274"/>
    </source>
</evidence>
<evidence type="ECO:0000256" key="1">
    <source>
        <dbReference type="ARBA" id="ARBA00004173"/>
    </source>
</evidence>
<reference evidence="8" key="2">
    <citation type="submission" date="2023-05" db="EMBL/GenBank/DDBJ databases">
        <authorList>
            <consortium name="Lawrence Berkeley National Laboratory"/>
            <person name="Steindorff A."/>
            <person name="Hensen N."/>
            <person name="Bonometti L."/>
            <person name="Westerberg I."/>
            <person name="Brannstrom I.O."/>
            <person name="Guillou S."/>
            <person name="Cros-Aarteil S."/>
            <person name="Calhoun S."/>
            <person name="Haridas S."/>
            <person name="Kuo A."/>
            <person name="Mondo S."/>
            <person name="Pangilinan J."/>
            <person name="Riley R."/>
            <person name="Labutti K."/>
            <person name="Andreopoulos B."/>
            <person name="Lipzen A."/>
            <person name="Chen C."/>
            <person name="Yanf M."/>
            <person name="Daum C."/>
            <person name="Ng V."/>
            <person name="Clum A."/>
            <person name="Ohm R."/>
            <person name="Martin F."/>
            <person name="Silar P."/>
            <person name="Natvig D."/>
            <person name="Lalanne C."/>
            <person name="Gautier V."/>
            <person name="Ament-Velasquez S.L."/>
            <person name="Kruys A."/>
            <person name="Hutchinson M.I."/>
            <person name="Powell A.J."/>
            <person name="Barry K."/>
            <person name="Miller A.N."/>
            <person name="Grigoriev I.V."/>
            <person name="Debuchy R."/>
            <person name="Gladieux P."/>
            <person name="Thoren M.H."/>
            <person name="Johannesson H."/>
        </authorList>
    </citation>
    <scope>NUCLEOTIDE SEQUENCE</scope>
    <source>
        <strain evidence="8">PSN293</strain>
    </source>
</reference>
<proteinExistence type="inferred from homology"/>